<dbReference type="InParanoid" id="A0A286UFM0"/>
<keyword evidence="3" id="KW-0732">Signal</keyword>
<dbReference type="OrthoDB" id="2576311at2759"/>
<name>A0A286UFM0_9AGAM</name>
<evidence type="ECO:0000313" key="4">
    <source>
        <dbReference type="EMBL" id="PAV18396.1"/>
    </source>
</evidence>
<evidence type="ECO:0000313" key="5">
    <source>
        <dbReference type="Proteomes" id="UP000217199"/>
    </source>
</evidence>
<organism evidence="4 5">
    <name type="scientific">Pyrrhoderma noxium</name>
    <dbReference type="NCBI Taxonomy" id="2282107"/>
    <lineage>
        <taxon>Eukaryota</taxon>
        <taxon>Fungi</taxon>
        <taxon>Dikarya</taxon>
        <taxon>Basidiomycota</taxon>
        <taxon>Agaricomycotina</taxon>
        <taxon>Agaricomycetes</taxon>
        <taxon>Hymenochaetales</taxon>
        <taxon>Hymenochaetaceae</taxon>
        <taxon>Pyrrhoderma</taxon>
    </lineage>
</organism>
<reference evidence="4 5" key="1">
    <citation type="journal article" date="2017" name="Mol. Ecol.">
        <title>Comparative and population genomic landscape of Phellinus noxius: A hypervariable fungus causing root rot in trees.</title>
        <authorList>
            <person name="Chung C.L."/>
            <person name="Lee T.J."/>
            <person name="Akiba M."/>
            <person name="Lee H.H."/>
            <person name="Kuo T.H."/>
            <person name="Liu D."/>
            <person name="Ke H.M."/>
            <person name="Yokoi T."/>
            <person name="Roa M.B."/>
            <person name="Lu M.J."/>
            <person name="Chang Y.Y."/>
            <person name="Ann P.J."/>
            <person name="Tsai J.N."/>
            <person name="Chen C.Y."/>
            <person name="Tzean S.S."/>
            <person name="Ota Y."/>
            <person name="Hattori T."/>
            <person name="Sahashi N."/>
            <person name="Liou R.F."/>
            <person name="Kikuchi T."/>
            <person name="Tsai I.J."/>
        </authorList>
    </citation>
    <scope>NUCLEOTIDE SEQUENCE [LARGE SCALE GENOMIC DNA]</scope>
    <source>
        <strain evidence="4 5">FFPRI411160</strain>
    </source>
</reference>
<feature type="compositionally biased region" description="Basic and acidic residues" evidence="1">
    <location>
        <begin position="316"/>
        <end position="325"/>
    </location>
</feature>
<feature type="region of interest" description="Disordered" evidence="1">
    <location>
        <begin position="307"/>
        <end position="367"/>
    </location>
</feature>
<dbReference type="AlphaFoldDB" id="A0A286UFM0"/>
<feature type="transmembrane region" description="Helical" evidence="2">
    <location>
        <begin position="166"/>
        <end position="187"/>
    </location>
</feature>
<evidence type="ECO:0000256" key="2">
    <source>
        <dbReference type="SAM" id="Phobius"/>
    </source>
</evidence>
<keyword evidence="2" id="KW-1133">Transmembrane helix</keyword>
<keyword evidence="2" id="KW-0472">Membrane</keyword>
<feature type="chain" id="PRO_5013910948" evidence="3">
    <location>
        <begin position="20"/>
        <end position="730"/>
    </location>
</feature>
<feature type="region of interest" description="Disordered" evidence="1">
    <location>
        <begin position="562"/>
        <end position="600"/>
    </location>
</feature>
<dbReference type="Proteomes" id="UP000217199">
    <property type="component" value="Unassembled WGS sequence"/>
</dbReference>
<keyword evidence="5" id="KW-1185">Reference proteome</keyword>
<gene>
    <name evidence="4" type="ORF">PNOK_0523800</name>
</gene>
<sequence length="730" mass="78094">MRWLTATGAILTLGLPSRANQFVTCAASTWMNNKFGESPCTVALRLAQECGEDLSGSVLPLDSSMRTYRNPVGGGQCTCNTVMFNLLNACAICQGGHSSSYAQWTASCQAVHLGFPDQVATRSINVPEWAFINVSEHSTFNLLAARDVAGEGNDDSGSNGWTPLQIVLPIVIAVVVATVAAVLFYFYRRRLKQRYILVADSSPTTQMGRHPSSHSHYPSYPHSHSHSHHPAYSRPQQPHIQHAHSQATHTHTSKPSHHRIISEPTGTQHPSRYNTTFGSTSSLGLDRLFPEQQRRVPAWEQAHMTSPRRFGGLLPDRPRVHERTRGPNWSIDADVGSGVIKTERKSESRSRSGSPIDRNKESSSPFPLKEARASLASLASKLSRNSGNGHVRSESQLGLITNVDFDSPTRANPNGNSSSGRGALAGIMNGLNSLTYELGISKRPPPVAVVSSPPRRGFNLDDVDSERSPQEPVSAGSCERENPFASVKGKDNLPIPSDPAHNVSNGVPTGSGPSWSSADTSRTDVMLISRSPGQDFNSMISPIESDGFGAFHASSETDYFPAPLSDDSSLEPGLYRVPPPSNRSGGSPSSPSPPSRILIPTSNSTNALLVPPVVRAAGGFLQGRSPSRAQIISPSSGGVGSAVLPNDRLFSTAVSEGDIEPPSALTFATTPTANSAHPTNSEHSSSYAYTVPNPFIYDERHGGAARAMTALQLTTSSSPLRRNVDLDLAS</sequence>
<comment type="caution">
    <text evidence="4">The sequence shown here is derived from an EMBL/GenBank/DDBJ whole genome shotgun (WGS) entry which is preliminary data.</text>
</comment>
<feature type="region of interest" description="Disordered" evidence="1">
    <location>
        <begin position="447"/>
        <end position="520"/>
    </location>
</feature>
<protein>
    <submittedName>
        <fullName evidence="4">Uncharacterized protein</fullName>
    </submittedName>
</protein>
<feature type="signal peptide" evidence="3">
    <location>
        <begin position="1"/>
        <end position="19"/>
    </location>
</feature>
<feature type="compositionally biased region" description="Polar residues" evidence="1">
    <location>
        <begin position="502"/>
        <end position="520"/>
    </location>
</feature>
<feature type="compositionally biased region" description="Polar residues" evidence="1">
    <location>
        <begin position="264"/>
        <end position="283"/>
    </location>
</feature>
<proteinExistence type="predicted"/>
<feature type="compositionally biased region" description="Basic and acidic residues" evidence="1">
    <location>
        <begin position="341"/>
        <end position="350"/>
    </location>
</feature>
<keyword evidence="2" id="KW-0812">Transmembrane</keyword>
<evidence type="ECO:0000256" key="1">
    <source>
        <dbReference type="SAM" id="MobiDB-lite"/>
    </source>
</evidence>
<evidence type="ECO:0000256" key="3">
    <source>
        <dbReference type="SAM" id="SignalP"/>
    </source>
</evidence>
<accession>A0A286UFM0</accession>
<feature type="region of interest" description="Disordered" evidence="1">
    <location>
        <begin position="203"/>
        <end position="283"/>
    </location>
</feature>
<dbReference type="EMBL" id="NBII01000005">
    <property type="protein sequence ID" value="PAV18396.1"/>
    <property type="molecule type" value="Genomic_DNA"/>
</dbReference>